<evidence type="ECO:0000256" key="2">
    <source>
        <dbReference type="ARBA" id="ARBA00023125"/>
    </source>
</evidence>
<evidence type="ECO:0000313" key="6">
    <source>
        <dbReference type="EMBL" id="MBB4012159.1"/>
    </source>
</evidence>
<dbReference type="PROSITE" id="PS01124">
    <property type="entry name" value="HTH_ARAC_FAMILY_2"/>
    <property type="match status" value="1"/>
</dbReference>
<evidence type="ECO:0000259" key="5">
    <source>
        <dbReference type="PROSITE" id="PS01124"/>
    </source>
</evidence>
<reference evidence="6 7" key="1">
    <citation type="submission" date="2020-08" db="EMBL/GenBank/DDBJ databases">
        <title>Genomic Encyclopedia of Type Strains, Phase IV (KMG-IV): sequencing the most valuable type-strain genomes for metagenomic binning, comparative biology and taxonomic classification.</title>
        <authorList>
            <person name="Goeker M."/>
        </authorList>
    </citation>
    <scope>NUCLEOTIDE SEQUENCE [LARGE SCALE GENOMIC DNA]</scope>
    <source>
        <strain evidence="6 7">DSM 106739</strain>
    </source>
</reference>
<dbReference type="SMART" id="SM00342">
    <property type="entry name" value="HTH_ARAC"/>
    <property type="match status" value="1"/>
</dbReference>
<dbReference type="InterPro" id="IPR018060">
    <property type="entry name" value="HTH_AraC"/>
</dbReference>
<dbReference type="InterPro" id="IPR018062">
    <property type="entry name" value="HTH_AraC-typ_CS"/>
</dbReference>
<dbReference type="GO" id="GO:0003700">
    <property type="term" value="F:DNA-binding transcription factor activity"/>
    <property type="evidence" value="ECO:0007669"/>
    <property type="project" value="InterPro"/>
</dbReference>
<keyword evidence="7" id="KW-1185">Reference proteome</keyword>
<dbReference type="EMBL" id="JACIET010000001">
    <property type="protein sequence ID" value="MBB4012159.1"/>
    <property type="molecule type" value="Genomic_DNA"/>
</dbReference>
<feature type="compositionally biased region" description="Basic and acidic residues" evidence="4">
    <location>
        <begin position="304"/>
        <end position="313"/>
    </location>
</feature>
<dbReference type="SUPFAM" id="SSF46689">
    <property type="entry name" value="Homeodomain-like"/>
    <property type="match status" value="2"/>
</dbReference>
<protein>
    <submittedName>
        <fullName evidence="6">Transcriptional regulator GlxA family with amidase domain</fullName>
    </submittedName>
</protein>
<dbReference type="RefSeq" id="WP_183633692.1">
    <property type="nucleotide sequence ID" value="NZ_BAABLE010000011.1"/>
</dbReference>
<sequence length="326" mass="34809">MLRVGLLLLPGFAVAEPALARSLLADCDQAGAAPVAPVTLCLGDAVLPREGGDLVRGDLSLGDAPPFDLLIVFGGEATGRTGDGPRGPLVQALTAAAEVMVVGGAHYGLARHGLLGGLTLALPWHAAQRYLAQNPDHRYTDRIFVRTGKWWSVSGGVAVVDALLAWLAVRNGTEAANALAARWMLPRGRASEERQPVPLGAGAGPAVDPKVARTVALMEANLEEPLTTDQIAERIGVSRRQLERLFKRYLEAVPSQYYLELRLQRARQLLRATKQSIVQIGLACGFASGPHFSSAYRNRFGMTPREDRLKGDTDAAQTGVAERGDE</sequence>
<feature type="domain" description="HTH araC/xylS-type" evidence="5">
    <location>
        <begin position="212"/>
        <end position="310"/>
    </location>
</feature>
<name>A0A840BKT4_9RHOO</name>
<organism evidence="6 7">
    <name type="scientific">Niveibacterium umoris</name>
    <dbReference type="NCBI Taxonomy" id="1193620"/>
    <lineage>
        <taxon>Bacteria</taxon>
        <taxon>Pseudomonadati</taxon>
        <taxon>Pseudomonadota</taxon>
        <taxon>Betaproteobacteria</taxon>
        <taxon>Rhodocyclales</taxon>
        <taxon>Rhodocyclaceae</taxon>
        <taxon>Niveibacterium</taxon>
    </lineage>
</organism>
<evidence type="ECO:0000313" key="7">
    <source>
        <dbReference type="Proteomes" id="UP000561045"/>
    </source>
</evidence>
<feature type="region of interest" description="Disordered" evidence="4">
    <location>
        <begin position="303"/>
        <end position="326"/>
    </location>
</feature>
<accession>A0A840BKT4</accession>
<dbReference type="Pfam" id="PF12833">
    <property type="entry name" value="HTH_18"/>
    <property type="match status" value="1"/>
</dbReference>
<dbReference type="PROSITE" id="PS00041">
    <property type="entry name" value="HTH_ARAC_FAMILY_1"/>
    <property type="match status" value="1"/>
</dbReference>
<dbReference type="SUPFAM" id="SSF52317">
    <property type="entry name" value="Class I glutamine amidotransferase-like"/>
    <property type="match status" value="1"/>
</dbReference>
<dbReference type="PANTHER" id="PTHR46796:SF6">
    <property type="entry name" value="ARAC SUBFAMILY"/>
    <property type="match status" value="1"/>
</dbReference>
<dbReference type="Proteomes" id="UP000561045">
    <property type="component" value="Unassembled WGS sequence"/>
</dbReference>
<dbReference type="FunFam" id="1.10.10.60:FF:000090">
    <property type="entry name" value="Transcriptional regulator ArgR, AraC family"/>
    <property type="match status" value="1"/>
</dbReference>
<dbReference type="GO" id="GO:0043565">
    <property type="term" value="F:sequence-specific DNA binding"/>
    <property type="evidence" value="ECO:0007669"/>
    <property type="project" value="InterPro"/>
</dbReference>
<dbReference type="PANTHER" id="PTHR46796">
    <property type="entry name" value="HTH-TYPE TRANSCRIPTIONAL ACTIVATOR RHAS-RELATED"/>
    <property type="match status" value="1"/>
</dbReference>
<gene>
    <name evidence="6" type="ORF">GGR36_001467</name>
</gene>
<evidence type="ECO:0000256" key="3">
    <source>
        <dbReference type="ARBA" id="ARBA00023163"/>
    </source>
</evidence>
<evidence type="ECO:0000256" key="1">
    <source>
        <dbReference type="ARBA" id="ARBA00023015"/>
    </source>
</evidence>
<dbReference type="InterPro" id="IPR029062">
    <property type="entry name" value="Class_I_gatase-like"/>
</dbReference>
<keyword evidence="1" id="KW-0805">Transcription regulation</keyword>
<comment type="caution">
    <text evidence="6">The sequence shown here is derived from an EMBL/GenBank/DDBJ whole genome shotgun (WGS) entry which is preliminary data.</text>
</comment>
<dbReference type="Gene3D" id="1.10.10.60">
    <property type="entry name" value="Homeodomain-like"/>
    <property type="match status" value="1"/>
</dbReference>
<dbReference type="InterPro" id="IPR009057">
    <property type="entry name" value="Homeodomain-like_sf"/>
</dbReference>
<dbReference type="AlphaFoldDB" id="A0A840BKT4"/>
<keyword evidence="3" id="KW-0804">Transcription</keyword>
<keyword evidence="2" id="KW-0238">DNA-binding</keyword>
<dbReference type="InterPro" id="IPR050204">
    <property type="entry name" value="AraC_XylS_family_regulators"/>
</dbReference>
<evidence type="ECO:0000256" key="4">
    <source>
        <dbReference type="SAM" id="MobiDB-lite"/>
    </source>
</evidence>
<dbReference type="Gene3D" id="3.40.50.880">
    <property type="match status" value="1"/>
</dbReference>
<proteinExistence type="predicted"/>